<proteinExistence type="predicted"/>
<keyword evidence="2" id="KW-1185">Reference proteome</keyword>
<evidence type="ECO:0008006" key="3">
    <source>
        <dbReference type="Google" id="ProtNLM"/>
    </source>
</evidence>
<evidence type="ECO:0000313" key="2">
    <source>
        <dbReference type="Proteomes" id="UP001379533"/>
    </source>
</evidence>
<reference evidence="1 2" key="1">
    <citation type="submission" date="2021-12" db="EMBL/GenBank/DDBJ databases">
        <title>Discovery of the Pendulisporaceae a myxobacterial family with distinct sporulation behavior and unique specialized metabolism.</title>
        <authorList>
            <person name="Garcia R."/>
            <person name="Popoff A."/>
            <person name="Bader C.D."/>
            <person name="Loehr J."/>
            <person name="Walesch S."/>
            <person name="Walt C."/>
            <person name="Boldt J."/>
            <person name="Bunk B."/>
            <person name="Haeckl F.J.F.P.J."/>
            <person name="Gunesch A.P."/>
            <person name="Birkelbach J."/>
            <person name="Nuebel U."/>
            <person name="Pietschmann T."/>
            <person name="Bach T."/>
            <person name="Mueller R."/>
        </authorList>
    </citation>
    <scope>NUCLEOTIDE SEQUENCE [LARGE SCALE GENOMIC DNA]</scope>
    <source>
        <strain evidence="1 2">MSr12523</strain>
    </source>
</reference>
<dbReference type="Proteomes" id="UP001379533">
    <property type="component" value="Chromosome"/>
</dbReference>
<evidence type="ECO:0000313" key="1">
    <source>
        <dbReference type="EMBL" id="WXA97633.1"/>
    </source>
</evidence>
<accession>A0ABZ2KG19</accession>
<dbReference type="InterPro" id="IPR032710">
    <property type="entry name" value="NTF2-like_dom_sf"/>
</dbReference>
<dbReference type="EMBL" id="CP089982">
    <property type="protein sequence ID" value="WXA97633.1"/>
    <property type="molecule type" value="Genomic_DNA"/>
</dbReference>
<sequence>MHEDENDRSTIPELRLRGRLAAVYYPALLALSHRALAHRLGERATVYDPHVGAAAGLSAIAATLEELARRFADAKASYEPAHSIVGASRDVTEGTLTLEERIHLPVACVMHRRKERQADLRAYHATAPLGRAQAHRTARAPEEGYVLPTDVAEHLAALRLGDADALVAGFESGGHLRDGAGRIHHREKNELHDFYVRTLQSERGANDWVPVVIATAEDGRLCAVEYSTEKLRDGETSPKEGLLVFERGDSGLFHSVRVYDELGL</sequence>
<dbReference type="Gene3D" id="3.10.450.50">
    <property type="match status" value="1"/>
</dbReference>
<gene>
    <name evidence="1" type="ORF">LZC95_12410</name>
</gene>
<name>A0ABZ2KG19_9BACT</name>
<protein>
    <recommendedName>
        <fullName evidence="3">SnoaL-like domain-containing protein</fullName>
    </recommendedName>
</protein>
<dbReference type="RefSeq" id="WP_394848255.1">
    <property type="nucleotide sequence ID" value="NZ_CP089982.1"/>
</dbReference>
<organism evidence="1 2">
    <name type="scientific">Pendulispora brunnea</name>
    <dbReference type="NCBI Taxonomy" id="2905690"/>
    <lineage>
        <taxon>Bacteria</taxon>
        <taxon>Pseudomonadati</taxon>
        <taxon>Myxococcota</taxon>
        <taxon>Myxococcia</taxon>
        <taxon>Myxococcales</taxon>
        <taxon>Sorangiineae</taxon>
        <taxon>Pendulisporaceae</taxon>
        <taxon>Pendulispora</taxon>
    </lineage>
</organism>
<dbReference type="SUPFAM" id="SSF54427">
    <property type="entry name" value="NTF2-like"/>
    <property type="match status" value="2"/>
</dbReference>